<evidence type="ECO:0000259" key="5">
    <source>
        <dbReference type="PROSITE" id="PS50893"/>
    </source>
</evidence>
<sequence>MTVSVTGLSFAYEGREVLSDVNLHVAKGDYLAVLGPNGGGKTTLIKLLLGLLEPRTGEVRLFDLPPARARGRVGYVPQSANRAKLPATVLDVVLMGLRGRVGRRERDKALAALARVEMEGQEGRMFCDLSGGQAQRALIARALVHEPELLLLDEPTANIDPQGRFCFYEFLSSLARTATVVVVSHDLSILGSGLSCVACVNKRLLFTCGGELTPPMMELLFGVHRHGCPVADSMKILAQLADLHGPNSAGAADARRQGGGA</sequence>
<dbReference type="RefSeq" id="WP_020886875.1">
    <property type="nucleotide sequence ID" value="NZ_ATHI01000017.1"/>
</dbReference>
<dbReference type="Proteomes" id="UP000014975">
    <property type="component" value="Unassembled WGS sequence"/>
</dbReference>
<keyword evidence="2" id="KW-0813">Transport</keyword>
<dbReference type="eggNOG" id="COG1121">
    <property type="taxonomic scope" value="Bacteria"/>
</dbReference>
<organism evidence="6 7">
    <name type="scientific">Alkalidesulfovibrio alkalitolerans DSM 16529</name>
    <dbReference type="NCBI Taxonomy" id="1121439"/>
    <lineage>
        <taxon>Bacteria</taxon>
        <taxon>Pseudomonadati</taxon>
        <taxon>Thermodesulfobacteriota</taxon>
        <taxon>Desulfovibrionia</taxon>
        <taxon>Desulfovibrionales</taxon>
        <taxon>Desulfovibrionaceae</taxon>
        <taxon>Alkalidesulfovibrio</taxon>
    </lineage>
</organism>
<evidence type="ECO:0000313" key="7">
    <source>
        <dbReference type="Proteomes" id="UP000014975"/>
    </source>
</evidence>
<keyword evidence="3" id="KW-0547">Nucleotide-binding</keyword>
<dbReference type="SUPFAM" id="SSF52540">
    <property type="entry name" value="P-loop containing nucleoside triphosphate hydrolases"/>
    <property type="match status" value="1"/>
</dbReference>
<comment type="caution">
    <text evidence="6">The sequence shown here is derived from an EMBL/GenBank/DDBJ whole genome shotgun (WGS) entry which is preliminary data.</text>
</comment>
<gene>
    <name evidence="6" type="ORF">dsat_2910</name>
</gene>
<keyword evidence="7" id="KW-1185">Reference proteome</keyword>
<dbReference type="InterPro" id="IPR017871">
    <property type="entry name" value="ABC_transporter-like_CS"/>
</dbReference>
<evidence type="ECO:0000313" key="6">
    <source>
        <dbReference type="EMBL" id="EPR34082.1"/>
    </source>
</evidence>
<dbReference type="Gene3D" id="3.40.50.300">
    <property type="entry name" value="P-loop containing nucleotide triphosphate hydrolases"/>
    <property type="match status" value="1"/>
</dbReference>
<dbReference type="EMBL" id="ATHI01000017">
    <property type="protein sequence ID" value="EPR34082.1"/>
    <property type="molecule type" value="Genomic_DNA"/>
</dbReference>
<proteinExistence type="inferred from homology"/>
<dbReference type="GO" id="GO:0005524">
    <property type="term" value="F:ATP binding"/>
    <property type="evidence" value="ECO:0007669"/>
    <property type="project" value="UniProtKB-KW"/>
</dbReference>
<dbReference type="InterPro" id="IPR003593">
    <property type="entry name" value="AAA+_ATPase"/>
</dbReference>
<dbReference type="InterPro" id="IPR050153">
    <property type="entry name" value="Metal_Ion_Import_ABC"/>
</dbReference>
<reference evidence="6 7" key="1">
    <citation type="journal article" date="2013" name="Genome Announc.">
        <title>Draft genome sequences for three mercury-methylating, sulfate-reducing bacteria.</title>
        <authorList>
            <person name="Brown S.D."/>
            <person name="Hurt R.A.Jr."/>
            <person name="Gilmour C.C."/>
            <person name="Elias D.A."/>
        </authorList>
    </citation>
    <scope>NUCLEOTIDE SEQUENCE [LARGE SCALE GENOMIC DNA]</scope>
    <source>
        <strain evidence="6 7">DSM 16529</strain>
    </source>
</reference>
<evidence type="ECO:0000256" key="4">
    <source>
        <dbReference type="ARBA" id="ARBA00022840"/>
    </source>
</evidence>
<dbReference type="OrthoDB" id="9809450at2"/>
<feature type="domain" description="ABC transporter" evidence="5">
    <location>
        <begin position="3"/>
        <end position="234"/>
    </location>
</feature>
<dbReference type="InterPro" id="IPR027417">
    <property type="entry name" value="P-loop_NTPase"/>
</dbReference>
<dbReference type="PROSITE" id="PS00211">
    <property type="entry name" value="ABC_TRANSPORTER_1"/>
    <property type="match status" value="1"/>
</dbReference>
<dbReference type="STRING" id="1121439.dsat_2910"/>
<dbReference type="GO" id="GO:0016887">
    <property type="term" value="F:ATP hydrolysis activity"/>
    <property type="evidence" value="ECO:0007669"/>
    <property type="project" value="InterPro"/>
</dbReference>
<dbReference type="PATRIC" id="fig|1121439.3.peg.1428"/>
<evidence type="ECO:0000256" key="2">
    <source>
        <dbReference type="ARBA" id="ARBA00022448"/>
    </source>
</evidence>
<dbReference type="PROSITE" id="PS50893">
    <property type="entry name" value="ABC_TRANSPORTER_2"/>
    <property type="match status" value="1"/>
</dbReference>
<accession>S7TAD7</accession>
<dbReference type="PANTHER" id="PTHR42734:SF17">
    <property type="entry name" value="METAL TRANSPORT SYSTEM ATP-BINDING PROTEIN TM_0124-RELATED"/>
    <property type="match status" value="1"/>
</dbReference>
<evidence type="ECO:0000256" key="1">
    <source>
        <dbReference type="ARBA" id="ARBA00005417"/>
    </source>
</evidence>
<comment type="similarity">
    <text evidence="1">Belongs to the ABC transporter superfamily.</text>
</comment>
<dbReference type="PANTHER" id="PTHR42734">
    <property type="entry name" value="METAL TRANSPORT SYSTEM ATP-BINDING PROTEIN TM_0124-RELATED"/>
    <property type="match status" value="1"/>
</dbReference>
<dbReference type="SMART" id="SM00382">
    <property type="entry name" value="AAA"/>
    <property type="match status" value="1"/>
</dbReference>
<name>S7TAD7_9BACT</name>
<dbReference type="AlphaFoldDB" id="S7TAD7"/>
<dbReference type="Pfam" id="PF00005">
    <property type="entry name" value="ABC_tran"/>
    <property type="match status" value="1"/>
</dbReference>
<protein>
    <submittedName>
        <fullName evidence="6">ABC transporter related protein</fullName>
    </submittedName>
</protein>
<dbReference type="InterPro" id="IPR003439">
    <property type="entry name" value="ABC_transporter-like_ATP-bd"/>
</dbReference>
<evidence type="ECO:0000256" key="3">
    <source>
        <dbReference type="ARBA" id="ARBA00022741"/>
    </source>
</evidence>
<keyword evidence="4" id="KW-0067">ATP-binding</keyword>